<evidence type="ECO:0000313" key="1">
    <source>
        <dbReference type="EMBL" id="KAK8527653.1"/>
    </source>
</evidence>
<reference evidence="1 2" key="1">
    <citation type="journal article" date="2024" name="G3 (Bethesda)">
        <title>Genome assembly of Hibiscus sabdariffa L. provides insights into metabolisms of medicinal natural products.</title>
        <authorList>
            <person name="Kim T."/>
        </authorList>
    </citation>
    <scope>NUCLEOTIDE SEQUENCE [LARGE SCALE GENOMIC DNA]</scope>
    <source>
        <strain evidence="1">TK-2024</strain>
        <tissue evidence="1">Old leaves</tissue>
    </source>
</reference>
<organism evidence="1 2">
    <name type="scientific">Hibiscus sabdariffa</name>
    <name type="common">roselle</name>
    <dbReference type="NCBI Taxonomy" id="183260"/>
    <lineage>
        <taxon>Eukaryota</taxon>
        <taxon>Viridiplantae</taxon>
        <taxon>Streptophyta</taxon>
        <taxon>Embryophyta</taxon>
        <taxon>Tracheophyta</taxon>
        <taxon>Spermatophyta</taxon>
        <taxon>Magnoliopsida</taxon>
        <taxon>eudicotyledons</taxon>
        <taxon>Gunneridae</taxon>
        <taxon>Pentapetalae</taxon>
        <taxon>rosids</taxon>
        <taxon>malvids</taxon>
        <taxon>Malvales</taxon>
        <taxon>Malvaceae</taxon>
        <taxon>Malvoideae</taxon>
        <taxon>Hibiscus</taxon>
    </lineage>
</organism>
<gene>
    <name evidence="1" type="ORF">V6N12_054858</name>
</gene>
<keyword evidence="2" id="KW-1185">Reference proteome</keyword>
<name>A0ABR2D2I6_9ROSI</name>
<proteinExistence type="predicted"/>
<protein>
    <submittedName>
        <fullName evidence="1">Uncharacterized protein</fullName>
    </submittedName>
</protein>
<sequence length="159" mass="18447">MESERDAYRVIERLDVAWIYGAYIKVSMARKDRRETFWCRKRHQTSCDVMRSVEAYVQQHWRNCLEEAQHDVLDQVSEIGIGKTPIKTARVVKESSITDKLIANKVVRESKGTIVPDSLGDVAHRLKQDLLEVTRRLDLRVIDCSKNATDVCFQKIDIL</sequence>
<comment type="caution">
    <text evidence="1">The sequence shown here is derived from an EMBL/GenBank/DDBJ whole genome shotgun (WGS) entry which is preliminary data.</text>
</comment>
<dbReference type="EMBL" id="JBBPBM010000038">
    <property type="protein sequence ID" value="KAK8527653.1"/>
    <property type="molecule type" value="Genomic_DNA"/>
</dbReference>
<dbReference type="Proteomes" id="UP001472677">
    <property type="component" value="Unassembled WGS sequence"/>
</dbReference>
<evidence type="ECO:0000313" key="2">
    <source>
        <dbReference type="Proteomes" id="UP001472677"/>
    </source>
</evidence>
<accession>A0ABR2D2I6</accession>